<dbReference type="GO" id="GO:0007005">
    <property type="term" value="P:mitochondrion organization"/>
    <property type="evidence" value="ECO:0007669"/>
    <property type="project" value="InterPro"/>
</dbReference>
<evidence type="ECO:0000256" key="1">
    <source>
        <dbReference type="ARBA" id="ARBA00004173"/>
    </source>
</evidence>
<dbReference type="Proteomes" id="UP000236161">
    <property type="component" value="Unassembled WGS sequence"/>
</dbReference>
<evidence type="ECO:0000256" key="3">
    <source>
        <dbReference type="ARBA" id="ARBA00023128"/>
    </source>
</evidence>
<dbReference type="InterPro" id="IPR029209">
    <property type="entry name" value="DML1/Misato_tubulin"/>
</dbReference>
<sequence length="684" mass="76299">MVCNRLVGQPINGRIIGGCRRAWSYLQKKEKEKPLSIINANIYKEDIVDKHQAPNPSPLYRLYHVPLERSIGGFRPILHIAEHLHRKLSFQTDIAESDERIEALEALGVLLLVDLEACCTAVYLKCVTLYLKDELLGLAEEPQGDPIFRSSWLDMDVLYRSGETPQGILTYCPRLISVGYQGTLGSLSSSDPLSYRTSQSDQSGIFTWSGNVTRHMAEPHKKNLFLQSLCEDENSNMDSTDHPFHENFHPQGQVSDKDRVECLQSGVNCWTDFCKVQYHPRSLYELHRSWTDDQKMDHYGNGVDVLSHSLHGEEMYERLRFFVEECDHIQGIQFIVDDSGGFSAIATGFLDDIVDEYVNTPVLLYAVRSPCAYVGGKSQKESFSRALHDAISFGRLSSHSKLMVPVGLPTLSKLSSALLIEDQKLFHSSAIYASAIHCASLPFRMKSPGPTAESVYTSGATDMSGMVQFLAGQGRQNMINILDLAMPVPPLTDQTNPSPILQSLCSLTPEIVEHDDDLHATEALNIYGSFSGGRRATVGEIEQHINDAYQNELRRPQFCHLSAASCPLPIPLPFPSIFSRRVGRRGELSECSLISGDQPRGSLDVESVPMAARLRSTSAVKPFIERRLWSLRRYGLERGAPGVELLRSWGFGREDVEDMEEALAASVAKLDPQAYASEEDLDSE</sequence>
<dbReference type="InterPro" id="IPR019605">
    <property type="entry name" value="Misato_II_tubulin-like"/>
</dbReference>
<evidence type="ECO:0000259" key="4">
    <source>
        <dbReference type="Pfam" id="PF10644"/>
    </source>
</evidence>
<dbReference type="CDD" id="cd06060">
    <property type="entry name" value="misato"/>
    <property type="match status" value="1"/>
</dbReference>
<name>A0A2I0AFJ3_9ASPA</name>
<keyword evidence="3" id="KW-0496">Mitochondrion</keyword>
<evidence type="ECO:0000313" key="7">
    <source>
        <dbReference type="Proteomes" id="UP000236161"/>
    </source>
</evidence>
<dbReference type="Gene3D" id="3.40.50.1440">
    <property type="entry name" value="Tubulin/FtsZ, GTPase domain"/>
    <property type="match status" value="1"/>
</dbReference>
<accession>A0A2I0AFJ3</accession>
<evidence type="ECO:0000256" key="2">
    <source>
        <dbReference type="ARBA" id="ARBA00008507"/>
    </source>
</evidence>
<dbReference type="PANTHER" id="PTHR13391:SF0">
    <property type="entry name" value="PROTEIN MISATO HOMOLOG 1"/>
    <property type="match status" value="1"/>
</dbReference>
<dbReference type="Pfam" id="PF14881">
    <property type="entry name" value="Tubulin_3"/>
    <property type="match status" value="1"/>
</dbReference>
<protein>
    <submittedName>
        <fullName evidence="6">Uncharacterized protein</fullName>
    </submittedName>
</protein>
<dbReference type="STRING" id="1088818.A0A2I0AFJ3"/>
<proteinExistence type="inferred from homology"/>
<organism evidence="6 7">
    <name type="scientific">Apostasia shenzhenica</name>
    <dbReference type="NCBI Taxonomy" id="1088818"/>
    <lineage>
        <taxon>Eukaryota</taxon>
        <taxon>Viridiplantae</taxon>
        <taxon>Streptophyta</taxon>
        <taxon>Embryophyta</taxon>
        <taxon>Tracheophyta</taxon>
        <taxon>Spermatophyta</taxon>
        <taxon>Magnoliopsida</taxon>
        <taxon>Liliopsida</taxon>
        <taxon>Asparagales</taxon>
        <taxon>Orchidaceae</taxon>
        <taxon>Apostasioideae</taxon>
        <taxon>Apostasia</taxon>
    </lineage>
</organism>
<dbReference type="InterPro" id="IPR036525">
    <property type="entry name" value="Tubulin/FtsZ_GTPase_sf"/>
</dbReference>
<dbReference type="OrthoDB" id="271881at2759"/>
<gene>
    <name evidence="6" type="ORF">AXF42_Ash000141</name>
</gene>
<comment type="similarity">
    <text evidence="2">Belongs to the misato family.</text>
</comment>
<dbReference type="AlphaFoldDB" id="A0A2I0AFJ3"/>
<dbReference type="GO" id="GO:0005739">
    <property type="term" value="C:mitochondrion"/>
    <property type="evidence" value="ECO:0007669"/>
    <property type="project" value="UniProtKB-SubCell"/>
</dbReference>
<dbReference type="InterPro" id="IPR049942">
    <property type="entry name" value="DML1/Misato"/>
</dbReference>
<evidence type="ECO:0000259" key="5">
    <source>
        <dbReference type="Pfam" id="PF14881"/>
    </source>
</evidence>
<evidence type="ECO:0000313" key="6">
    <source>
        <dbReference type="EMBL" id="PKA54308.1"/>
    </source>
</evidence>
<feature type="domain" description="Misato Segment II tubulin-like" evidence="4">
    <location>
        <begin position="151"/>
        <end position="229"/>
    </location>
</feature>
<dbReference type="PANTHER" id="PTHR13391">
    <property type="entry name" value="MITOCHONDRIAL DISTRIBUTION REGULATOR MISATO"/>
    <property type="match status" value="1"/>
</dbReference>
<feature type="domain" description="DML1/Misato tubulin" evidence="5">
    <location>
        <begin position="265"/>
        <end position="444"/>
    </location>
</feature>
<dbReference type="SUPFAM" id="SSF52490">
    <property type="entry name" value="Tubulin nucleotide-binding domain-like"/>
    <property type="match status" value="1"/>
</dbReference>
<dbReference type="EMBL" id="KZ451982">
    <property type="protein sequence ID" value="PKA54308.1"/>
    <property type="molecule type" value="Genomic_DNA"/>
</dbReference>
<comment type="subcellular location">
    <subcellularLocation>
        <location evidence="1">Mitochondrion</location>
    </subcellularLocation>
</comment>
<dbReference type="Pfam" id="PF10644">
    <property type="entry name" value="Misat_Tub_SegII"/>
    <property type="match status" value="1"/>
</dbReference>
<reference evidence="6 7" key="1">
    <citation type="journal article" date="2017" name="Nature">
        <title>The Apostasia genome and the evolution of orchids.</title>
        <authorList>
            <person name="Zhang G.Q."/>
            <person name="Liu K.W."/>
            <person name="Li Z."/>
            <person name="Lohaus R."/>
            <person name="Hsiao Y.Y."/>
            <person name="Niu S.C."/>
            <person name="Wang J.Y."/>
            <person name="Lin Y.C."/>
            <person name="Xu Q."/>
            <person name="Chen L.J."/>
            <person name="Yoshida K."/>
            <person name="Fujiwara S."/>
            <person name="Wang Z.W."/>
            <person name="Zhang Y.Q."/>
            <person name="Mitsuda N."/>
            <person name="Wang M."/>
            <person name="Liu G.H."/>
            <person name="Pecoraro L."/>
            <person name="Huang H.X."/>
            <person name="Xiao X.J."/>
            <person name="Lin M."/>
            <person name="Wu X.Y."/>
            <person name="Wu W.L."/>
            <person name="Chen Y.Y."/>
            <person name="Chang S.B."/>
            <person name="Sakamoto S."/>
            <person name="Ohme-Takagi M."/>
            <person name="Yagi M."/>
            <person name="Zeng S.J."/>
            <person name="Shen C.Y."/>
            <person name="Yeh C.M."/>
            <person name="Luo Y.B."/>
            <person name="Tsai W.C."/>
            <person name="Van de Peer Y."/>
            <person name="Liu Z.J."/>
        </authorList>
    </citation>
    <scope>NUCLEOTIDE SEQUENCE [LARGE SCALE GENOMIC DNA]</scope>
    <source>
        <strain evidence="7">cv. Shenzhen</strain>
        <tissue evidence="6">Stem</tissue>
    </source>
</reference>
<keyword evidence="7" id="KW-1185">Reference proteome</keyword>